<feature type="region of interest" description="Disordered" evidence="1">
    <location>
        <begin position="1"/>
        <end position="38"/>
    </location>
</feature>
<sequence>MEGVSPEGPAIHSMDPAAWGPHNRQPQDSGGSWAADAGLPVPEKDVPIRLRLSALALLPALFIAPALAADGPDLRSDQCGIRTDYDVLVDSGGIWLRHGPQAPHEVVFHDGELSLDGTMVTVSAADAARLRQLEAGARQLMPAATALAHEVSGVTFDALDAAFEAITGKSRNRQMRAMRGEMQGWIDASLGRGYWEQETFGDGFDAHIEQMAETMAGSMTRSVLWQVFTGRAGAMERRADRLDAEVDRRMEARSQQLEANAMALCPLVQSLAAAHDALKVRYQGQPLRLLGEHSDGSGLHVSAGPDERPRGNAVAPTR</sequence>
<evidence type="ECO:0000313" key="2">
    <source>
        <dbReference type="EMBL" id="KAJ9622881.1"/>
    </source>
</evidence>
<reference evidence="2" key="1">
    <citation type="submission" date="2022-10" db="EMBL/GenBank/DDBJ databases">
        <title>Culturing micro-colonial fungi from biological soil crusts in the Mojave desert and describing Neophaeococcomyces mojavensis, and introducing the new genera and species Taxawa tesnikishii.</title>
        <authorList>
            <person name="Kurbessoian T."/>
            <person name="Stajich J.E."/>
        </authorList>
    </citation>
    <scope>NUCLEOTIDE SEQUENCE</scope>
    <source>
        <strain evidence="2">TK_35</strain>
    </source>
</reference>
<dbReference type="EMBL" id="JAPDRN010000104">
    <property type="protein sequence ID" value="KAJ9622881.1"/>
    <property type="molecule type" value="Genomic_DNA"/>
</dbReference>
<name>A0AA38XV81_9EURO</name>
<dbReference type="AlphaFoldDB" id="A0AA38XV81"/>
<gene>
    <name evidence="2" type="ORF">H2204_011361</name>
</gene>
<protein>
    <recommendedName>
        <fullName evidence="3">DUF2884 family protein</fullName>
    </recommendedName>
</protein>
<organism evidence="2">
    <name type="scientific">Knufia peltigerae</name>
    <dbReference type="NCBI Taxonomy" id="1002370"/>
    <lineage>
        <taxon>Eukaryota</taxon>
        <taxon>Fungi</taxon>
        <taxon>Dikarya</taxon>
        <taxon>Ascomycota</taxon>
        <taxon>Pezizomycotina</taxon>
        <taxon>Eurotiomycetes</taxon>
        <taxon>Chaetothyriomycetidae</taxon>
        <taxon>Chaetothyriales</taxon>
        <taxon>Trichomeriaceae</taxon>
        <taxon>Knufia</taxon>
    </lineage>
</organism>
<evidence type="ECO:0008006" key="3">
    <source>
        <dbReference type="Google" id="ProtNLM"/>
    </source>
</evidence>
<dbReference type="Pfam" id="PF11101">
    <property type="entry name" value="DUF2884"/>
    <property type="match status" value="1"/>
</dbReference>
<dbReference type="InterPro" id="IPR021307">
    <property type="entry name" value="DUF2884"/>
</dbReference>
<feature type="region of interest" description="Disordered" evidence="1">
    <location>
        <begin position="291"/>
        <end position="318"/>
    </location>
</feature>
<accession>A0AA38XV81</accession>
<comment type="caution">
    <text evidence="2">The sequence shown here is derived from an EMBL/GenBank/DDBJ whole genome shotgun (WGS) entry which is preliminary data.</text>
</comment>
<proteinExistence type="predicted"/>
<evidence type="ECO:0000256" key="1">
    <source>
        <dbReference type="SAM" id="MobiDB-lite"/>
    </source>
</evidence>